<keyword evidence="4" id="KW-0813">Transport</keyword>
<keyword evidence="5 7" id="KW-1133">Transmembrane helix</keyword>
<keyword evidence="9" id="KW-1185">Reference proteome</keyword>
<name>A0ABX0QQI0_9GAMM</name>
<dbReference type="InterPro" id="IPR001123">
    <property type="entry name" value="LeuE-type"/>
</dbReference>
<dbReference type="PANTHER" id="PTHR30086">
    <property type="entry name" value="ARGININE EXPORTER PROTEIN ARGO"/>
    <property type="match status" value="1"/>
</dbReference>
<comment type="subcellular location">
    <subcellularLocation>
        <location evidence="1">Cell membrane</location>
        <topology evidence="1">Multi-pass membrane protein</topology>
    </subcellularLocation>
</comment>
<dbReference type="PANTHER" id="PTHR30086:SF20">
    <property type="entry name" value="ARGININE EXPORTER PROTEIN ARGO-RELATED"/>
    <property type="match status" value="1"/>
</dbReference>
<dbReference type="RefSeq" id="WP_167135428.1">
    <property type="nucleotide sequence ID" value="NZ_VWXD01000001.1"/>
</dbReference>
<sequence length="205" mass="22237">MSGDIFALTTIGAALLLGAMSPGASFLLVARSAMSCSRRAALFVSLGMGIGSLMFSIIALAGLHTLLTLVPSLYTALKIAGACYLLWLAIKMFRQPAAGRMDFSSMGKMSGRKALMTGLITQVSNPHTALVFASIFTTALTSEIKPYMYFALPVMAFLIDYLWYVVVACLLSTHKPRQAYVKYRKCIDRLSGGFMAWLGIHVLMK</sequence>
<evidence type="ECO:0000313" key="8">
    <source>
        <dbReference type="EMBL" id="NIE99326.1"/>
    </source>
</evidence>
<feature type="transmembrane region" description="Helical" evidence="7">
    <location>
        <begin position="148"/>
        <end position="174"/>
    </location>
</feature>
<evidence type="ECO:0000256" key="2">
    <source>
        <dbReference type="ARBA" id="ARBA00022475"/>
    </source>
</evidence>
<keyword evidence="6 7" id="KW-0472">Membrane</keyword>
<feature type="transmembrane region" description="Helical" evidence="7">
    <location>
        <begin position="41"/>
        <end position="67"/>
    </location>
</feature>
<keyword evidence="4" id="KW-0029">Amino-acid transport</keyword>
<evidence type="ECO:0000256" key="1">
    <source>
        <dbReference type="ARBA" id="ARBA00004651"/>
    </source>
</evidence>
<evidence type="ECO:0000256" key="6">
    <source>
        <dbReference type="ARBA" id="ARBA00023136"/>
    </source>
</evidence>
<protein>
    <submittedName>
        <fullName evidence="8">LysE family translocator</fullName>
    </submittedName>
</protein>
<evidence type="ECO:0000256" key="3">
    <source>
        <dbReference type="ARBA" id="ARBA00022692"/>
    </source>
</evidence>
<dbReference type="Proteomes" id="UP000780690">
    <property type="component" value="Unassembled WGS sequence"/>
</dbReference>
<keyword evidence="2" id="KW-1003">Cell membrane</keyword>
<accession>A0ABX0QQI0</accession>
<dbReference type="Pfam" id="PF01810">
    <property type="entry name" value="LysE"/>
    <property type="match status" value="1"/>
</dbReference>
<keyword evidence="3 7" id="KW-0812">Transmembrane</keyword>
<feature type="transmembrane region" description="Helical" evidence="7">
    <location>
        <begin position="114"/>
        <end position="136"/>
    </location>
</feature>
<dbReference type="EMBL" id="VWXD01000001">
    <property type="protein sequence ID" value="NIE99326.1"/>
    <property type="molecule type" value="Genomic_DNA"/>
</dbReference>
<organism evidence="8 9">
    <name type="scientific">Candidatus Pantoea formicae</name>
    <dbReference type="NCBI Taxonomy" id="2608355"/>
    <lineage>
        <taxon>Bacteria</taxon>
        <taxon>Pseudomonadati</taxon>
        <taxon>Pseudomonadota</taxon>
        <taxon>Gammaproteobacteria</taxon>
        <taxon>Enterobacterales</taxon>
        <taxon>Erwiniaceae</taxon>
        <taxon>Pantoea</taxon>
    </lineage>
</organism>
<feature type="transmembrane region" description="Helical" evidence="7">
    <location>
        <begin position="6"/>
        <end position="29"/>
    </location>
</feature>
<reference evidence="8 9" key="1">
    <citation type="journal article" date="2019" name="bioRxiv">
        <title>Bacteria contribute to plant secondary compound degradation in a generalist herbivore system.</title>
        <authorList>
            <person name="Francoeur C.B."/>
            <person name="Khadempour L."/>
            <person name="Moreira-Soto R.D."/>
            <person name="Gotting K."/>
            <person name="Book A.J."/>
            <person name="Pinto-Tomas A.A."/>
            <person name="Keefover-Ring K."/>
            <person name="Currie C.R."/>
        </authorList>
    </citation>
    <scope>NUCLEOTIDE SEQUENCE [LARGE SCALE GENOMIC DNA]</scope>
    <source>
        <strain evidence="8 9">Acro-805</strain>
    </source>
</reference>
<feature type="transmembrane region" description="Helical" evidence="7">
    <location>
        <begin position="73"/>
        <end position="93"/>
    </location>
</feature>
<proteinExistence type="predicted"/>
<evidence type="ECO:0000256" key="5">
    <source>
        <dbReference type="ARBA" id="ARBA00022989"/>
    </source>
</evidence>
<evidence type="ECO:0000313" key="9">
    <source>
        <dbReference type="Proteomes" id="UP000780690"/>
    </source>
</evidence>
<evidence type="ECO:0000256" key="7">
    <source>
        <dbReference type="SAM" id="Phobius"/>
    </source>
</evidence>
<comment type="caution">
    <text evidence="8">The sequence shown here is derived from an EMBL/GenBank/DDBJ whole genome shotgun (WGS) entry which is preliminary data.</text>
</comment>
<evidence type="ECO:0000256" key="4">
    <source>
        <dbReference type="ARBA" id="ARBA00022970"/>
    </source>
</evidence>
<gene>
    <name evidence="8" type="ORF">F3J38_04435</name>
</gene>